<evidence type="ECO:0000256" key="4">
    <source>
        <dbReference type="PROSITE-ProRule" id="PRU00433"/>
    </source>
</evidence>
<organism evidence="9 10">
    <name type="scientific">Stieleria marina</name>
    <dbReference type="NCBI Taxonomy" id="1930275"/>
    <lineage>
        <taxon>Bacteria</taxon>
        <taxon>Pseudomonadati</taxon>
        <taxon>Planctomycetota</taxon>
        <taxon>Planctomycetia</taxon>
        <taxon>Pirellulales</taxon>
        <taxon>Pirellulaceae</taxon>
        <taxon>Stieleria</taxon>
    </lineage>
</organism>
<dbReference type="Gene3D" id="1.10.238.10">
    <property type="entry name" value="EF-hand"/>
    <property type="match status" value="1"/>
</dbReference>
<dbReference type="PANTHER" id="PTHR43640:SF1">
    <property type="entry name" value="THIOREDOXIN-DEPENDENT PEROXIREDOXIN"/>
    <property type="match status" value="1"/>
</dbReference>
<dbReference type="EMBL" id="CP036526">
    <property type="protein sequence ID" value="QDT09207.1"/>
    <property type="molecule type" value="Genomic_DNA"/>
</dbReference>
<evidence type="ECO:0000259" key="7">
    <source>
        <dbReference type="PROSITE" id="PS51007"/>
    </source>
</evidence>
<dbReference type="InterPro" id="IPR024548">
    <property type="entry name" value="Cu2_monoox_C"/>
</dbReference>
<dbReference type="Proteomes" id="UP000319817">
    <property type="component" value="Chromosome"/>
</dbReference>
<gene>
    <name evidence="9" type="ORF">K239x_11520</name>
</gene>
<dbReference type="InterPro" id="IPR008977">
    <property type="entry name" value="PHM/PNGase_F_dom_sf"/>
</dbReference>
<dbReference type="GO" id="GO:0009055">
    <property type="term" value="F:electron transfer activity"/>
    <property type="evidence" value="ECO:0007669"/>
    <property type="project" value="InterPro"/>
</dbReference>
<keyword evidence="3" id="KW-1015">Disulfide bond</keyword>
<dbReference type="SUPFAM" id="SSF49742">
    <property type="entry name" value="PHM/PNGase F"/>
    <property type="match status" value="2"/>
</dbReference>
<evidence type="ECO:0000313" key="10">
    <source>
        <dbReference type="Proteomes" id="UP000319817"/>
    </source>
</evidence>
<dbReference type="Pfam" id="PF08534">
    <property type="entry name" value="Redoxin"/>
    <property type="match status" value="1"/>
</dbReference>
<dbReference type="InterPro" id="IPR013766">
    <property type="entry name" value="Thioredoxin_domain"/>
</dbReference>
<feature type="domain" description="Thioredoxin" evidence="8">
    <location>
        <begin position="58"/>
        <end position="210"/>
    </location>
</feature>
<keyword evidence="2 4" id="KW-0408">Iron</keyword>
<dbReference type="SUPFAM" id="SSF47473">
    <property type="entry name" value="EF-hand"/>
    <property type="match status" value="1"/>
</dbReference>
<dbReference type="InterPro" id="IPR047262">
    <property type="entry name" value="PRX-like1"/>
</dbReference>
<dbReference type="SUPFAM" id="SSF52833">
    <property type="entry name" value="Thioredoxin-like"/>
    <property type="match status" value="1"/>
</dbReference>
<feature type="region of interest" description="Disordered" evidence="5">
    <location>
        <begin position="642"/>
        <end position="681"/>
    </location>
</feature>
<evidence type="ECO:0000313" key="9">
    <source>
        <dbReference type="EMBL" id="QDT09207.1"/>
    </source>
</evidence>
<dbReference type="PANTHER" id="PTHR43640">
    <property type="entry name" value="OS07G0260300 PROTEIN"/>
    <property type="match status" value="1"/>
</dbReference>
<dbReference type="GO" id="GO:0020037">
    <property type="term" value="F:heme binding"/>
    <property type="evidence" value="ECO:0007669"/>
    <property type="project" value="InterPro"/>
</dbReference>
<keyword evidence="4" id="KW-0349">Heme</keyword>
<protein>
    <recommendedName>
        <fullName evidence="11">Thiol-disulfide oxidoreductase</fullName>
    </recommendedName>
</protein>
<dbReference type="GO" id="GO:0005509">
    <property type="term" value="F:calcium ion binding"/>
    <property type="evidence" value="ECO:0007669"/>
    <property type="project" value="InterPro"/>
</dbReference>
<dbReference type="Gene3D" id="2.60.120.230">
    <property type="match status" value="1"/>
</dbReference>
<keyword evidence="1 4" id="KW-0479">Metal-binding</keyword>
<dbReference type="AlphaFoldDB" id="A0A517NQ13"/>
<dbReference type="Pfam" id="PF13202">
    <property type="entry name" value="EF-hand_5"/>
    <property type="match status" value="2"/>
</dbReference>
<evidence type="ECO:0000256" key="3">
    <source>
        <dbReference type="ARBA" id="ARBA00023157"/>
    </source>
</evidence>
<dbReference type="InterPro" id="IPR013740">
    <property type="entry name" value="Redoxin"/>
</dbReference>
<dbReference type="InterPro" id="IPR018247">
    <property type="entry name" value="EF_Hand_1_Ca_BS"/>
</dbReference>
<dbReference type="PROSITE" id="PS50222">
    <property type="entry name" value="EF_HAND_2"/>
    <property type="match status" value="1"/>
</dbReference>
<accession>A0A517NQ13</accession>
<sequence>MFCRRALSSAQRWRQRRGIILDHSIPARIFPASLTLSLVVNHMRYPLFILLSLCIVLPSSAQTLDSLNLVDHRGKQWTLDEFSDDSILVVAFLGTECPLAKLYAVRLGEIAKDYQANGVRVVAVMSNRQDSLEEIGAFVARQKIDFPVLKDAGNAFADSVSAKRTPEIFVYDAKRKLRYQGRVDDQYGIGYVRDEPRRKDLRITLNELTFGQDVSVPSTQAVGCLIGRTKTTDPQSTVTYGAEVAKILNNRCVSCHREGEIAPFALTDYEEVAGWSDMIAEVVRDGRMPPWHATDDHATFANDRGMSQEEKETLYAWADAGAPSGDLTDLPLPPEKVANWRLPRQPDRIIPVSPTPFDVPAAGAVRYQYFKFDPGFTEDVWLEAAELKPGNREVVHHILAFAVPKGNYDRLDGARGFLVGYVPGQSPDIWPSGHAKLIPAGSELVFQVHYTPVGTEQQDQSQLGLCFADAESITHEVVTTSALQTRLKIPPGESDYTTTANSPPFPDKATLLSMSPHMHVRGKSFQYELVTGGKQTTILEIPAYDFNWQTSYVLQQPMAVPAGSRFLCTAVFDNSEDNLNNPDPTDTVRWGDQTWDEMMIGYFNYAVPRSSASAGKSGMTVRQRALRMAEIAARLKTFDKLDTDNDGKLQKSDTPKKIHPIFDELDKDSDGTLTRDEVQQP</sequence>
<evidence type="ECO:0000259" key="8">
    <source>
        <dbReference type="PROSITE" id="PS51352"/>
    </source>
</evidence>
<evidence type="ECO:0000256" key="5">
    <source>
        <dbReference type="SAM" id="MobiDB-lite"/>
    </source>
</evidence>
<dbReference type="GO" id="GO:0016715">
    <property type="term" value="F:oxidoreductase activity, acting on paired donors, with incorporation or reduction of molecular oxygen, reduced ascorbate as one donor, and incorporation of one atom of oxygen"/>
    <property type="evidence" value="ECO:0007669"/>
    <property type="project" value="InterPro"/>
</dbReference>
<reference evidence="9 10" key="1">
    <citation type="submission" date="2019-02" db="EMBL/GenBank/DDBJ databases">
        <title>Deep-cultivation of Planctomycetes and their phenomic and genomic characterization uncovers novel biology.</title>
        <authorList>
            <person name="Wiegand S."/>
            <person name="Jogler M."/>
            <person name="Boedeker C."/>
            <person name="Pinto D."/>
            <person name="Vollmers J."/>
            <person name="Rivas-Marin E."/>
            <person name="Kohn T."/>
            <person name="Peeters S.H."/>
            <person name="Heuer A."/>
            <person name="Rast P."/>
            <person name="Oberbeckmann S."/>
            <person name="Bunk B."/>
            <person name="Jeske O."/>
            <person name="Meyerdierks A."/>
            <person name="Storesund J.E."/>
            <person name="Kallscheuer N."/>
            <person name="Luecker S."/>
            <person name="Lage O.M."/>
            <person name="Pohl T."/>
            <person name="Merkel B.J."/>
            <person name="Hornburger P."/>
            <person name="Mueller R.-W."/>
            <person name="Bruemmer F."/>
            <person name="Labrenz M."/>
            <person name="Spormann A.M."/>
            <person name="Op den Camp H."/>
            <person name="Overmann J."/>
            <person name="Amann R."/>
            <person name="Jetten M.S.M."/>
            <person name="Mascher T."/>
            <person name="Medema M.H."/>
            <person name="Devos D.P."/>
            <person name="Kaster A.-K."/>
            <person name="Ovreas L."/>
            <person name="Rohde M."/>
            <person name="Galperin M.Y."/>
            <person name="Jogler C."/>
        </authorList>
    </citation>
    <scope>NUCLEOTIDE SEQUENCE [LARGE SCALE GENOMIC DNA]</scope>
    <source>
        <strain evidence="9 10">K23_9</strain>
    </source>
</reference>
<dbReference type="Gene3D" id="3.40.30.10">
    <property type="entry name" value="Glutaredoxin"/>
    <property type="match status" value="1"/>
</dbReference>
<dbReference type="PROSITE" id="PS00018">
    <property type="entry name" value="EF_HAND_1"/>
    <property type="match status" value="1"/>
</dbReference>
<dbReference type="InterPro" id="IPR036939">
    <property type="entry name" value="Cu2_ascorb_mOase_N_sf"/>
</dbReference>
<evidence type="ECO:0008006" key="11">
    <source>
        <dbReference type="Google" id="ProtNLM"/>
    </source>
</evidence>
<dbReference type="PROSITE" id="PS51007">
    <property type="entry name" value="CYTC"/>
    <property type="match status" value="1"/>
</dbReference>
<name>A0A517NQ13_9BACT</name>
<feature type="domain" description="EF-hand" evidence="6">
    <location>
        <begin position="653"/>
        <end position="681"/>
    </location>
</feature>
<evidence type="ECO:0000256" key="1">
    <source>
        <dbReference type="ARBA" id="ARBA00022723"/>
    </source>
</evidence>
<keyword evidence="10" id="KW-1185">Reference proteome</keyword>
<evidence type="ECO:0000256" key="2">
    <source>
        <dbReference type="ARBA" id="ARBA00023004"/>
    </source>
</evidence>
<dbReference type="Pfam" id="PF03712">
    <property type="entry name" value="Cu2_monoox_C"/>
    <property type="match status" value="1"/>
</dbReference>
<proteinExistence type="predicted"/>
<dbReference type="GO" id="GO:0005507">
    <property type="term" value="F:copper ion binding"/>
    <property type="evidence" value="ECO:0007669"/>
    <property type="project" value="InterPro"/>
</dbReference>
<evidence type="ECO:0000259" key="6">
    <source>
        <dbReference type="PROSITE" id="PS50222"/>
    </source>
</evidence>
<dbReference type="InterPro" id="IPR014784">
    <property type="entry name" value="Cu2_ascorb_mOase-like_C"/>
</dbReference>
<dbReference type="InterPro" id="IPR002048">
    <property type="entry name" value="EF_hand_dom"/>
</dbReference>
<dbReference type="PROSITE" id="PS51352">
    <property type="entry name" value="THIOREDOXIN_2"/>
    <property type="match status" value="1"/>
</dbReference>
<dbReference type="Gene3D" id="2.60.120.310">
    <property type="entry name" value="Copper type II, ascorbate-dependent monooxygenase, N-terminal domain"/>
    <property type="match status" value="1"/>
</dbReference>
<dbReference type="InterPro" id="IPR036249">
    <property type="entry name" value="Thioredoxin-like_sf"/>
</dbReference>
<dbReference type="CDD" id="cd00051">
    <property type="entry name" value="EFh"/>
    <property type="match status" value="1"/>
</dbReference>
<dbReference type="InterPro" id="IPR011992">
    <property type="entry name" value="EF-hand-dom_pair"/>
</dbReference>
<feature type="domain" description="Cytochrome c" evidence="7">
    <location>
        <begin position="236"/>
        <end position="322"/>
    </location>
</feature>
<dbReference type="InterPro" id="IPR009056">
    <property type="entry name" value="Cyt_c-like_dom"/>
</dbReference>